<dbReference type="Pfam" id="PF02899">
    <property type="entry name" value="Phage_int_SAM_1"/>
    <property type="match status" value="1"/>
</dbReference>
<sequence>MIEVTGVVYEYLAYLQSVRGCSQRTLESYGNDLSRYANYCANHGICPGSAAAYEVQKFIADLSAEGMAAVSINRCLSSIRGFYRWQVRFNKRADNPCVNLRNVKTPVKLPGVLWENEMASFASLPETSGILWPQRDKALILTMYSAGLRISEVVSLSMENINKAAFNEAKITGKGGKQRYVFFGDEAREAITEYLPGRAARLKMTGNDDKKGALFISRKGQPLSIPGVRWIISRYAQKSGILKNIHPHSLRHSFATHMVNAGCDVRIVQEMLGHSSLSTTQRYAHVNIEGMKKVYGKAHPHARKTRNSV</sequence>
<dbReference type="EMBL" id="JQ844295">
    <property type="protein sequence ID" value="AGS54389.1"/>
    <property type="molecule type" value="Genomic_DNA"/>
</dbReference>
<dbReference type="HAMAP" id="MF_01808">
    <property type="entry name" value="Recomb_XerC_XerD"/>
    <property type="match status" value="1"/>
</dbReference>
<dbReference type="InterPro" id="IPR050090">
    <property type="entry name" value="Tyrosine_recombinase_XerCD"/>
</dbReference>
<comment type="function">
    <text evidence="9">Site-specific tyrosine recombinase, which acts by catalyzing the cutting and rejoining of the recombining DNA molecules. The XerC-XerD complex is essential to convert dimers of the bacterial chromosome into monomers to permit their segregation at cell division. It also contributes to the segregational stability of plasmids.</text>
</comment>
<keyword evidence="5 9" id="KW-0229">DNA integration</keyword>
<feature type="active site" evidence="9">
    <location>
        <position position="248"/>
    </location>
</feature>
<accession>A0A806KIB1</accession>
<dbReference type="GO" id="GO:0006313">
    <property type="term" value="P:DNA transposition"/>
    <property type="evidence" value="ECO:0007669"/>
    <property type="project" value="UniProtKB-UniRule"/>
</dbReference>
<dbReference type="AlphaFoldDB" id="A0A806KIB1"/>
<dbReference type="InterPro" id="IPR044068">
    <property type="entry name" value="CB"/>
</dbReference>
<gene>
    <name evidence="9" type="primary">xerC</name>
</gene>
<keyword evidence="6 9" id="KW-0238">DNA-binding</keyword>
<dbReference type="InterPro" id="IPR011010">
    <property type="entry name" value="DNA_brk_join_enz"/>
</dbReference>
<dbReference type="InterPro" id="IPR023009">
    <property type="entry name" value="Tyrosine_recombinase_XerC/XerD"/>
</dbReference>
<evidence type="ECO:0000256" key="9">
    <source>
        <dbReference type="HAMAP-Rule" id="MF_01808"/>
    </source>
</evidence>
<feature type="domain" description="Tyr recombinase" evidence="10">
    <location>
        <begin position="108"/>
        <end position="296"/>
    </location>
</feature>
<feature type="active site" evidence="9">
    <location>
        <position position="274"/>
    </location>
</feature>
<keyword evidence="4 9" id="KW-0159">Chromosome partition</keyword>
<dbReference type="GO" id="GO:0051301">
    <property type="term" value="P:cell division"/>
    <property type="evidence" value="ECO:0007669"/>
    <property type="project" value="UniProtKB-KW"/>
</dbReference>
<dbReference type="InterPro" id="IPR013762">
    <property type="entry name" value="Integrase-like_cat_sf"/>
</dbReference>
<dbReference type="Pfam" id="PF00589">
    <property type="entry name" value="Phage_integrase"/>
    <property type="match status" value="1"/>
</dbReference>
<evidence type="ECO:0000259" key="11">
    <source>
        <dbReference type="PROSITE" id="PS51900"/>
    </source>
</evidence>
<dbReference type="InterPro" id="IPR004107">
    <property type="entry name" value="Integrase_SAM-like_N"/>
</dbReference>
<evidence type="ECO:0000256" key="4">
    <source>
        <dbReference type="ARBA" id="ARBA00022829"/>
    </source>
</evidence>
<evidence type="ECO:0000256" key="3">
    <source>
        <dbReference type="ARBA" id="ARBA00022618"/>
    </source>
</evidence>
<dbReference type="PANTHER" id="PTHR30349:SF81">
    <property type="entry name" value="TYROSINE RECOMBINASE XERC"/>
    <property type="match status" value="1"/>
</dbReference>
<feature type="active site" evidence="9">
    <location>
        <position position="149"/>
    </location>
</feature>
<evidence type="ECO:0000256" key="6">
    <source>
        <dbReference type="ARBA" id="ARBA00023125"/>
    </source>
</evidence>
<organism evidence="12">
    <name type="scientific">uncultured bacterium contig00015</name>
    <dbReference type="NCBI Taxonomy" id="1181506"/>
    <lineage>
        <taxon>Bacteria</taxon>
        <taxon>environmental samples</taxon>
    </lineage>
</organism>
<dbReference type="GO" id="GO:0007059">
    <property type="term" value="P:chromosome segregation"/>
    <property type="evidence" value="ECO:0007669"/>
    <property type="project" value="UniProtKB-UniRule"/>
</dbReference>
<keyword evidence="8 9" id="KW-0131">Cell cycle</keyword>
<keyword evidence="3 9" id="KW-0132">Cell division</keyword>
<dbReference type="PROSITE" id="PS51898">
    <property type="entry name" value="TYR_RECOMBINASE"/>
    <property type="match status" value="1"/>
</dbReference>
<feature type="domain" description="Core-binding (CB)" evidence="11">
    <location>
        <begin position="2"/>
        <end position="87"/>
    </location>
</feature>
<dbReference type="Gene3D" id="1.10.150.130">
    <property type="match status" value="1"/>
</dbReference>
<protein>
    <recommendedName>
        <fullName evidence="9">Tyrosine recombinase XerC</fullName>
    </recommendedName>
</protein>
<evidence type="ECO:0000313" key="12">
    <source>
        <dbReference type="EMBL" id="AGS54389.1"/>
    </source>
</evidence>
<keyword evidence="7 9" id="KW-0233">DNA recombination</keyword>
<dbReference type="Gene3D" id="1.10.443.10">
    <property type="entry name" value="Intergrase catalytic core"/>
    <property type="match status" value="1"/>
</dbReference>
<dbReference type="GO" id="GO:0009037">
    <property type="term" value="F:tyrosine-based site-specific recombinase activity"/>
    <property type="evidence" value="ECO:0007669"/>
    <property type="project" value="UniProtKB-UniRule"/>
</dbReference>
<dbReference type="GO" id="GO:0003677">
    <property type="term" value="F:DNA binding"/>
    <property type="evidence" value="ECO:0007669"/>
    <property type="project" value="UniProtKB-UniRule"/>
</dbReference>
<evidence type="ECO:0000256" key="7">
    <source>
        <dbReference type="ARBA" id="ARBA00023172"/>
    </source>
</evidence>
<dbReference type="SUPFAM" id="SSF56349">
    <property type="entry name" value="DNA breaking-rejoining enzymes"/>
    <property type="match status" value="1"/>
</dbReference>
<dbReference type="InterPro" id="IPR010998">
    <property type="entry name" value="Integrase_recombinase_N"/>
</dbReference>
<comment type="subcellular location">
    <subcellularLocation>
        <location evidence="1 9">Cytoplasm</location>
    </subcellularLocation>
</comment>
<comment type="subunit">
    <text evidence="9">Forms a cyclic heterotetrameric complex composed of two molecules of XerC and two molecules of XerD.</text>
</comment>
<proteinExistence type="inferred from homology"/>
<dbReference type="PANTHER" id="PTHR30349">
    <property type="entry name" value="PHAGE INTEGRASE-RELATED"/>
    <property type="match status" value="1"/>
</dbReference>
<name>A0A806KIB1_9BACT</name>
<dbReference type="InterPro" id="IPR002104">
    <property type="entry name" value="Integrase_catalytic"/>
</dbReference>
<dbReference type="PROSITE" id="PS51900">
    <property type="entry name" value="CB"/>
    <property type="match status" value="1"/>
</dbReference>
<evidence type="ECO:0000256" key="5">
    <source>
        <dbReference type="ARBA" id="ARBA00022908"/>
    </source>
</evidence>
<feature type="active site" evidence="9">
    <location>
        <position position="251"/>
    </location>
</feature>
<evidence type="ECO:0000256" key="8">
    <source>
        <dbReference type="ARBA" id="ARBA00023306"/>
    </source>
</evidence>
<feature type="active site" evidence="9">
    <location>
        <position position="174"/>
    </location>
</feature>
<dbReference type="CDD" id="cd00798">
    <property type="entry name" value="INT_XerDC_C"/>
    <property type="match status" value="1"/>
</dbReference>
<evidence type="ECO:0000259" key="10">
    <source>
        <dbReference type="PROSITE" id="PS51898"/>
    </source>
</evidence>
<comment type="similarity">
    <text evidence="9">Belongs to the 'phage' integrase family. XerC subfamily.</text>
</comment>
<keyword evidence="2 9" id="KW-0963">Cytoplasm</keyword>
<feature type="active site" description="O-(3'-phospho-DNA)-tyrosine intermediate" evidence="9">
    <location>
        <position position="283"/>
    </location>
</feature>
<dbReference type="GO" id="GO:0005737">
    <property type="term" value="C:cytoplasm"/>
    <property type="evidence" value="ECO:0007669"/>
    <property type="project" value="UniProtKB-SubCell"/>
</dbReference>
<evidence type="ECO:0000256" key="1">
    <source>
        <dbReference type="ARBA" id="ARBA00004496"/>
    </source>
</evidence>
<evidence type="ECO:0000256" key="2">
    <source>
        <dbReference type="ARBA" id="ARBA00022490"/>
    </source>
</evidence>
<reference evidence="12" key="1">
    <citation type="submission" date="2012-03" db="EMBL/GenBank/DDBJ databases">
        <title>Functional metagenomics reveals considerable lignocellulase gene clusters in the gut microbiome of a wood-feeding higher termite.</title>
        <authorList>
            <person name="Liu N."/>
        </authorList>
    </citation>
    <scope>NUCLEOTIDE SEQUENCE</scope>
</reference>